<dbReference type="InterPro" id="IPR036249">
    <property type="entry name" value="Thioredoxin-like_sf"/>
</dbReference>
<reference evidence="16" key="1">
    <citation type="submission" date="2018-06" db="EMBL/GenBank/DDBJ databases">
        <authorList>
            <person name="Helene L.C."/>
            <person name="Dall'Agnol R."/>
            <person name="Delamuta J.R."/>
            <person name="Hungria M."/>
        </authorList>
    </citation>
    <scope>NUCLEOTIDE SEQUENCE [LARGE SCALE GENOMIC DNA]</scope>
    <source>
        <strain evidence="16">CNPSo 3140</strain>
    </source>
</reference>
<evidence type="ECO:0000256" key="5">
    <source>
        <dbReference type="ARBA" id="ARBA00022862"/>
    </source>
</evidence>
<gene>
    <name evidence="15" type="ORF">DPM35_13390</name>
</gene>
<comment type="subunit">
    <text evidence="2">Monomer.</text>
</comment>
<dbReference type="PROSITE" id="PS51352">
    <property type="entry name" value="THIOREDOXIN_2"/>
    <property type="match status" value="1"/>
</dbReference>
<dbReference type="InterPro" id="IPR000866">
    <property type="entry name" value="AhpC/TSA"/>
</dbReference>
<evidence type="ECO:0000256" key="10">
    <source>
        <dbReference type="ARBA" id="ARBA00038489"/>
    </source>
</evidence>
<comment type="function">
    <text evidence="1">Thiol-specific peroxidase that catalyzes the reduction of hydrogen peroxide and organic hydroperoxides to water and alcohols, respectively. Plays a role in cell protection against oxidative stress by detoxifying peroxides and as sensor of hydrogen peroxide-mediated signaling events.</text>
</comment>
<dbReference type="EMBL" id="QMBQ01000003">
    <property type="protein sequence ID" value="RAZ77455.1"/>
    <property type="molecule type" value="Genomic_DNA"/>
</dbReference>
<comment type="catalytic activity">
    <reaction evidence="12">
        <text>a hydroperoxide + [thioredoxin]-dithiol = an alcohol + [thioredoxin]-disulfide + H2O</text>
        <dbReference type="Rhea" id="RHEA:62620"/>
        <dbReference type="Rhea" id="RHEA-COMP:10698"/>
        <dbReference type="Rhea" id="RHEA-COMP:10700"/>
        <dbReference type="ChEBI" id="CHEBI:15377"/>
        <dbReference type="ChEBI" id="CHEBI:29950"/>
        <dbReference type="ChEBI" id="CHEBI:30879"/>
        <dbReference type="ChEBI" id="CHEBI:35924"/>
        <dbReference type="ChEBI" id="CHEBI:50058"/>
        <dbReference type="EC" id="1.11.1.24"/>
    </reaction>
</comment>
<organism evidence="15 16">
    <name type="scientific">Mesorhizobium atlanticum</name>
    <dbReference type="NCBI Taxonomy" id="2233532"/>
    <lineage>
        <taxon>Bacteria</taxon>
        <taxon>Pseudomonadati</taxon>
        <taxon>Pseudomonadota</taxon>
        <taxon>Alphaproteobacteria</taxon>
        <taxon>Hyphomicrobiales</taxon>
        <taxon>Phyllobacteriaceae</taxon>
        <taxon>Mesorhizobium</taxon>
    </lineage>
</organism>
<dbReference type="PANTHER" id="PTHR42801:SF4">
    <property type="entry name" value="AHPC_TSA FAMILY PROTEIN"/>
    <property type="match status" value="1"/>
</dbReference>
<evidence type="ECO:0000256" key="2">
    <source>
        <dbReference type="ARBA" id="ARBA00011245"/>
    </source>
</evidence>
<dbReference type="InterPro" id="IPR013766">
    <property type="entry name" value="Thioredoxin_domain"/>
</dbReference>
<dbReference type="FunFam" id="3.40.30.10:FF:000007">
    <property type="entry name" value="Thioredoxin-dependent thiol peroxidase"/>
    <property type="match status" value="1"/>
</dbReference>
<dbReference type="GO" id="GO:0008379">
    <property type="term" value="F:thioredoxin peroxidase activity"/>
    <property type="evidence" value="ECO:0007669"/>
    <property type="project" value="TreeGrafter"/>
</dbReference>
<keyword evidence="8" id="KW-0676">Redox-active center</keyword>
<comment type="similarity">
    <text evidence="10">Belongs to the peroxiredoxin family. BCP/PrxQ subfamily.</text>
</comment>
<dbReference type="InterPro" id="IPR024706">
    <property type="entry name" value="Peroxiredoxin_AhpC-typ"/>
</dbReference>
<feature type="active site" description="Cysteine sulfenic acid (-SOH) intermediate; for peroxidase activity" evidence="13">
    <location>
        <position position="46"/>
    </location>
</feature>
<feature type="domain" description="Thioredoxin" evidence="14">
    <location>
        <begin position="4"/>
        <end position="155"/>
    </location>
</feature>
<evidence type="ECO:0000256" key="6">
    <source>
        <dbReference type="ARBA" id="ARBA00023002"/>
    </source>
</evidence>
<accession>A0A330GYW2</accession>
<dbReference type="EC" id="1.11.1.24" evidence="3"/>
<protein>
    <recommendedName>
        <fullName evidence="3">thioredoxin-dependent peroxiredoxin</fullName>
        <ecNumber evidence="3">1.11.1.24</ecNumber>
    </recommendedName>
    <alternativeName>
        <fullName evidence="9">Thioredoxin peroxidase</fullName>
    </alternativeName>
    <alternativeName>
        <fullName evidence="11">Thioredoxin-dependent peroxiredoxin Bcp</fullName>
    </alternativeName>
</protein>
<dbReference type="GO" id="GO:0045454">
    <property type="term" value="P:cell redox homeostasis"/>
    <property type="evidence" value="ECO:0007669"/>
    <property type="project" value="TreeGrafter"/>
</dbReference>
<evidence type="ECO:0000256" key="8">
    <source>
        <dbReference type="ARBA" id="ARBA00023284"/>
    </source>
</evidence>
<proteinExistence type="inferred from homology"/>
<keyword evidence="5" id="KW-0049">Antioxidant</keyword>
<evidence type="ECO:0000256" key="11">
    <source>
        <dbReference type="ARBA" id="ARBA00042639"/>
    </source>
</evidence>
<dbReference type="InterPro" id="IPR050924">
    <property type="entry name" value="Peroxiredoxin_BCP/PrxQ"/>
</dbReference>
<dbReference type="GO" id="GO:0034599">
    <property type="term" value="P:cellular response to oxidative stress"/>
    <property type="evidence" value="ECO:0007669"/>
    <property type="project" value="TreeGrafter"/>
</dbReference>
<dbReference type="GO" id="GO:0005737">
    <property type="term" value="C:cytoplasm"/>
    <property type="evidence" value="ECO:0007669"/>
    <property type="project" value="TreeGrafter"/>
</dbReference>
<keyword evidence="6" id="KW-0560">Oxidoreductase</keyword>
<evidence type="ECO:0000256" key="9">
    <source>
        <dbReference type="ARBA" id="ARBA00032824"/>
    </source>
</evidence>
<dbReference type="PANTHER" id="PTHR42801">
    <property type="entry name" value="THIOREDOXIN-DEPENDENT PEROXIDE REDUCTASE"/>
    <property type="match status" value="1"/>
</dbReference>
<keyword evidence="7" id="KW-1015">Disulfide bond</keyword>
<comment type="caution">
    <text evidence="15">The sequence shown here is derived from an EMBL/GenBank/DDBJ whole genome shotgun (WGS) entry which is preliminary data.</text>
</comment>
<evidence type="ECO:0000256" key="7">
    <source>
        <dbReference type="ARBA" id="ARBA00023157"/>
    </source>
</evidence>
<evidence type="ECO:0000256" key="13">
    <source>
        <dbReference type="PIRSR" id="PIRSR000239-1"/>
    </source>
</evidence>
<dbReference type="CDD" id="cd03017">
    <property type="entry name" value="PRX_BCP"/>
    <property type="match status" value="1"/>
</dbReference>
<dbReference type="PIRSF" id="PIRSF000239">
    <property type="entry name" value="AHPC"/>
    <property type="match status" value="1"/>
</dbReference>
<dbReference type="AlphaFoldDB" id="A0A330GYW2"/>
<dbReference type="OrthoDB" id="9812811at2"/>
<evidence type="ECO:0000256" key="4">
    <source>
        <dbReference type="ARBA" id="ARBA00022559"/>
    </source>
</evidence>
<dbReference type="Gene3D" id="3.40.30.10">
    <property type="entry name" value="Glutaredoxin"/>
    <property type="match status" value="1"/>
</dbReference>
<dbReference type="SUPFAM" id="SSF52833">
    <property type="entry name" value="Thioredoxin-like"/>
    <property type="match status" value="1"/>
</dbReference>
<evidence type="ECO:0000256" key="12">
    <source>
        <dbReference type="ARBA" id="ARBA00049091"/>
    </source>
</evidence>
<dbReference type="RefSeq" id="WP_112127701.1">
    <property type="nucleotide sequence ID" value="NZ_QMBQ01000003.1"/>
</dbReference>
<evidence type="ECO:0000313" key="16">
    <source>
        <dbReference type="Proteomes" id="UP000251956"/>
    </source>
</evidence>
<evidence type="ECO:0000259" key="14">
    <source>
        <dbReference type="PROSITE" id="PS51352"/>
    </source>
</evidence>
<evidence type="ECO:0000256" key="1">
    <source>
        <dbReference type="ARBA" id="ARBA00003330"/>
    </source>
</evidence>
<dbReference type="Pfam" id="PF00578">
    <property type="entry name" value="AhpC-TSA"/>
    <property type="match status" value="1"/>
</dbReference>
<keyword evidence="4" id="KW-0575">Peroxidase</keyword>
<reference evidence="15 16" key="2">
    <citation type="submission" date="2018-07" db="EMBL/GenBank/DDBJ databases">
        <title>Diversity of Mesorhizobium strains in Brazil.</title>
        <authorList>
            <person name="Helene L.C.F."/>
            <person name="Dall'Agnol R."/>
            <person name="Delamuta J.R.M."/>
            <person name="Hungria M."/>
        </authorList>
    </citation>
    <scope>NUCLEOTIDE SEQUENCE [LARGE SCALE GENOMIC DNA]</scope>
    <source>
        <strain evidence="15 16">CNPSo 3140</strain>
    </source>
</reference>
<sequence length="155" mass="17291">MADLEVGDAAPQFDLPRDGGGSLSLAAFRGKPVVLYFYPQDDTTSCTNEAIGFSQLKLEFEKAGAVVIGLSPDSVKKHDKFKAKYDLTVDLVADEERKVIEAYHLWVEKTLYGRNYMGVERATFLIGKDGRIARVWRKVRVKGHAEEVLEAVRAL</sequence>
<dbReference type="Proteomes" id="UP000251956">
    <property type="component" value="Unassembled WGS sequence"/>
</dbReference>
<evidence type="ECO:0000313" key="15">
    <source>
        <dbReference type="EMBL" id="RAZ77455.1"/>
    </source>
</evidence>
<keyword evidence="16" id="KW-1185">Reference proteome</keyword>
<evidence type="ECO:0000256" key="3">
    <source>
        <dbReference type="ARBA" id="ARBA00013017"/>
    </source>
</evidence>
<name>A0A330GYW2_9HYPH</name>